<dbReference type="Proteomes" id="UP000184089">
    <property type="component" value="Unassembled WGS sequence"/>
</dbReference>
<gene>
    <name evidence="1" type="ORF">SAMN05444424_0459</name>
</gene>
<dbReference type="Gene3D" id="3.40.50.1000">
    <property type="entry name" value="HAD superfamily/HAD-like"/>
    <property type="match status" value="1"/>
</dbReference>
<dbReference type="InterPro" id="IPR036412">
    <property type="entry name" value="HAD-like_sf"/>
</dbReference>
<evidence type="ECO:0000313" key="2">
    <source>
        <dbReference type="Proteomes" id="UP000184089"/>
    </source>
</evidence>
<evidence type="ECO:0000313" key="1">
    <source>
        <dbReference type="EMBL" id="SHF72303.1"/>
    </source>
</evidence>
<dbReference type="GO" id="GO:0016791">
    <property type="term" value="F:phosphatase activity"/>
    <property type="evidence" value="ECO:0007669"/>
    <property type="project" value="TreeGrafter"/>
</dbReference>
<dbReference type="PANTHER" id="PTHR10000">
    <property type="entry name" value="PHOSPHOSERINE PHOSPHATASE"/>
    <property type="match status" value="1"/>
</dbReference>
<dbReference type="GO" id="GO:0005829">
    <property type="term" value="C:cytosol"/>
    <property type="evidence" value="ECO:0007669"/>
    <property type="project" value="TreeGrafter"/>
</dbReference>
<dbReference type="GO" id="GO:0000287">
    <property type="term" value="F:magnesium ion binding"/>
    <property type="evidence" value="ECO:0007669"/>
    <property type="project" value="TreeGrafter"/>
</dbReference>
<accession>A0AAQ1MBC5</accession>
<comment type="caution">
    <text evidence="1">The sequence shown here is derived from an EMBL/GenBank/DDBJ whole genome shotgun (WGS) entry which is preliminary data.</text>
</comment>
<dbReference type="CDD" id="cd07516">
    <property type="entry name" value="HAD_Pase"/>
    <property type="match status" value="1"/>
</dbReference>
<name>A0AAQ1MBC5_9FIRM</name>
<dbReference type="InterPro" id="IPR023214">
    <property type="entry name" value="HAD_sf"/>
</dbReference>
<dbReference type="SFLD" id="SFLDS00003">
    <property type="entry name" value="Haloacid_Dehalogenase"/>
    <property type="match status" value="1"/>
</dbReference>
<protein>
    <recommendedName>
        <fullName evidence="3">Cof-type HAD-IIB family hydrolase</fullName>
    </recommendedName>
</protein>
<organism evidence="1 2">
    <name type="scientific">Bittarella massiliensis</name>
    <name type="common">ex Durand et al. 2017</name>
    <dbReference type="NCBI Taxonomy" id="1720313"/>
    <lineage>
        <taxon>Bacteria</taxon>
        <taxon>Bacillati</taxon>
        <taxon>Bacillota</taxon>
        <taxon>Clostridia</taxon>
        <taxon>Eubacteriales</taxon>
        <taxon>Oscillospiraceae</taxon>
        <taxon>Bittarella (ex Durand et al. 2017)</taxon>
    </lineage>
</organism>
<dbReference type="EMBL" id="FQVY01000001">
    <property type="protein sequence ID" value="SHF72303.1"/>
    <property type="molecule type" value="Genomic_DNA"/>
</dbReference>
<dbReference type="InterPro" id="IPR000150">
    <property type="entry name" value="Cof"/>
</dbReference>
<dbReference type="NCBIfam" id="TIGR01484">
    <property type="entry name" value="HAD-SF-IIB"/>
    <property type="match status" value="1"/>
</dbReference>
<evidence type="ECO:0008006" key="3">
    <source>
        <dbReference type="Google" id="ProtNLM"/>
    </source>
</evidence>
<dbReference type="InterPro" id="IPR006379">
    <property type="entry name" value="HAD-SF_hydro_IIB"/>
</dbReference>
<dbReference type="SUPFAM" id="SSF56784">
    <property type="entry name" value="HAD-like"/>
    <property type="match status" value="1"/>
</dbReference>
<dbReference type="Pfam" id="PF08282">
    <property type="entry name" value="Hydrolase_3"/>
    <property type="match status" value="1"/>
</dbReference>
<dbReference type="RefSeq" id="WP_021659269.1">
    <property type="nucleotide sequence ID" value="NZ_FQVY01000001.1"/>
</dbReference>
<dbReference type="AlphaFoldDB" id="A0AAQ1MBC5"/>
<dbReference type="SFLD" id="SFLDG01140">
    <property type="entry name" value="C2.B:_Phosphomannomutase_and_P"/>
    <property type="match status" value="1"/>
</dbReference>
<proteinExistence type="predicted"/>
<reference evidence="2" key="1">
    <citation type="submission" date="2016-11" db="EMBL/GenBank/DDBJ databases">
        <authorList>
            <person name="Jaros S."/>
            <person name="Januszkiewicz K."/>
            <person name="Wedrychowicz H."/>
        </authorList>
    </citation>
    <scope>NUCLEOTIDE SEQUENCE [LARGE SCALE GENOMIC DNA]</scope>
    <source>
        <strain evidence="2">DSM 4029</strain>
    </source>
</reference>
<dbReference type="PANTHER" id="PTHR10000:SF8">
    <property type="entry name" value="HAD SUPERFAMILY HYDROLASE-LIKE, TYPE 3"/>
    <property type="match status" value="1"/>
</dbReference>
<dbReference type="Gene3D" id="3.30.1240.10">
    <property type="match status" value="1"/>
</dbReference>
<dbReference type="NCBIfam" id="TIGR00099">
    <property type="entry name" value="Cof-subfamily"/>
    <property type="match status" value="1"/>
</dbReference>
<sequence length="273" mass="29938">MSKQISDFLVVSDMDGTLLRAGIGLPQQNVDAVRAFSEAGGHFTVATGRHKDSARRYLDRIQLSAPAILCNGALIYDYQSGRAIRERCLPHALGVELVRAACAAFPDLGAEIMCPDTIYVAKNNHFAHRHTSTDRLEYIVTDVDSVPQAWYKVLFCIDPAEMARLEAFLRSQHHPGVYFVKTASQFLEVMADGVNKGEALHFLADHLGLPQDATAAIGDYYNDLELLRAAHFSATLADAPQDIKVHADMVCASCLEGGVAEFLGYLRQNCGRL</sequence>